<dbReference type="Gene3D" id="2.40.100.10">
    <property type="entry name" value="Cyclophilin-like"/>
    <property type="match status" value="1"/>
</dbReference>
<evidence type="ECO:0000256" key="2">
    <source>
        <dbReference type="ARBA" id="ARBA00022801"/>
    </source>
</evidence>
<dbReference type="SMART" id="SM00796">
    <property type="entry name" value="AHS1"/>
    <property type="match status" value="1"/>
</dbReference>
<dbReference type="EMBL" id="QMDL01000002">
    <property type="protein sequence ID" value="RMJ04352.1"/>
    <property type="molecule type" value="Genomic_DNA"/>
</dbReference>
<keyword evidence="5" id="KW-0808">Transferase</keyword>
<dbReference type="PANTHER" id="PTHR34698">
    <property type="entry name" value="5-OXOPROLINASE SUBUNIT B"/>
    <property type="match status" value="1"/>
</dbReference>
<dbReference type="OrthoDB" id="9778567at2"/>
<dbReference type="SUPFAM" id="SSF160467">
    <property type="entry name" value="PH0987 N-terminal domain-like"/>
    <property type="match status" value="1"/>
</dbReference>
<gene>
    <name evidence="5" type="primary">kipI</name>
    <name evidence="5" type="ORF">DOQ08_01672</name>
</gene>
<dbReference type="InterPro" id="IPR003833">
    <property type="entry name" value="CT_C_D"/>
</dbReference>
<dbReference type="NCBIfam" id="TIGR00370">
    <property type="entry name" value="5-oxoprolinase subunit PxpB"/>
    <property type="match status" value="1"/>
</dbReference>
<keyword evidence="3" id="KW-0067">ATP-binding</keyword>
<dbReference type="Proteomes" id="UP000265903">
    <property type="component" value="Unassembled WGS sequence"/>
</dbReference>
<evidence type="ECO:0000313" key="5">
    <source>
        <dbReference type="EMBL" id="RMJ04352.1"/>
    </source>
</evidence>
<proteinExistence type="predicted"/>
<dbReference type="GO" id="GO:0016301">
    <property type="term" value="F:kinase activity"/>
    <property type="evidence" value="ECO:0007669"/>
    <property type="project" value="UniProtKB-KW"/>
</dbReference>
<dbReference type="Pfam" id="PF02682">
    <property type="entry name" value="CT_C_D"/>
    <property type="match status" value="1"/>
</dbReference>
<dbReference type="AlphaFoldDB" id="A0A3M2RGE6"/>
<dbReference type="InterPro" id="IPR029000">
    <property type="entry name" value="Cyclophilin-like_dom_sf"/>
</dbReference>
<dbReference type="SUPFAM" id="SSF50891">
    <property type="entry name" value="Cyclophilin-like"/>
    <property type="match status" value="1"/>
</dbReference>
<dbReference type="InterPro" id="IPR010016">
    <property type="entry name" value="PxpB"/>
</dbReference>
<protein>
    <submittedName>
        <fullName evidence="5">Kinase A inhibitor</fullName>
    </submittedName>
</protein>
<dbReference type="GO" id="GO:0016787">
    <property type="term" value="F:hydrolase activity"/>
    <property type="evidence" value="ECO:0007669"/>
    <property type="project" value="UniProtKB-KW"/>
</dbReference>
<evidence type="ECO:0000259" key="4">
    <source>
        <dbReference type="SMART" id="SM00796"/>
    </source>
</evidence>
<dbReference type="RefSeq" id="WP_114334439.1">
    <property type="nucleotide sequence ID" value="NZ_QMDL01000002.1"/>
</dbReference>
<dbReference type="PANTHER" id="PTHR34698:SF2">
    <property type="entry name" value="5-OXOPROLINASE SUBUNIT B"/>
    <property type="match status" value="1"/>
</dbReference>
<dbReference type="Gene3D" id="3.30.1360.40">
    <property type="match status" value="1"/>
</dbReference>
<reference evidence="5 6" key="1">
    <citation type="submission" date="2018-08" db="EMBL/GenBank/DDBJ databases">
        <title>Whole Genome Sequence of the Moderate Halophilic Marine Bacterium Marinobacter litoralis Sw-45.</title>
        <authorList>
            <person name="Musa H."/>
        </authorList>
    </citation>
    <scope>NUCLEOTIDE SEQUENCE [LARGE SCALE GENOMIC DNA]</scope>
    <source>
        <strain evidence="5 6">Sw-45</strain>
    </source>
</reference>
<comment type="caution">
    <text evidence="5">The sequence shown here is derived from an EMBL/GenBank/DDBJ whole genome shotgun (WGS) entry which is preliminary data.</text>
</comment>
<evidence type="ECO:0000313" key="6">
    <source>
        <dbReference type="Proteomes" id="UP000265903"/>
    </source>
</evidence>
<evidence type="ECO:0000256" key="3">
    <source>
        <dbReference type="ARBA" id="ARBA00022840"/>
    </source>
</evidence>
<dbReference type="GO" id="GO:0005524">
    <property type="term" value="F:ATP binding"/>
    <property type="evidence" value="ECO:0007669"/>
    <property type="project" value="UniProtKB-KW"/>
</dbReference>
<evidence type="ECO:0000256" key="1">
    <source>
        <dbReference type="ARBA" id="ARBA00022741"/>
    </source>
</evidence>
<keyword evidence="5" id="KW-0418">Kinase</keyword>
<keyword evidence="6" id="KW-1185">Reference proteome</keyword>
<feature type="domain" description="Carboxyltransferase" evidence="4">
    <location>
        <begin position="3"/>
        <end position="206"/>
    </location>
</feature>
<keyword evidence="2" id="KW-0378">Hydrolase</keyword>
<accession>A0A3M2RGE6</accession>
<keyword evidence="1" id="KW-0547">Nucleotide-binding</keyword>
<sequence length="230" mass="25248">MRWQCQVTGIDTLTLYFGDRIDIALTEKIRVASEALSSKLGPRLVDLVPSYTSLLLRYDLLNDDYSSLLADVKSTLDDLPEHAAEQKDTGIIDIPVFYHPSVGPDLEAIAARSALSVKQVIQRHSNQLYHVFAIGFAPGFAYLGEVPQELETPRLATPRANVPAGSLGIADRQTAIYPMASPGGWNLIGRTPISLFDARREQPSLLSAGQQVRFRAISRDEFLALGGQIE</sequence>
<name>A0A3M2RGE6_9GAMM</name>
<organism evidence="5 6">
    <name type="scientific">Marinobacter litoralis</name>
    <dbReference type="NCBI Taxonomy" id="187981"/>
    <lineage>
        <taxon>Bacteria</taxon>
        <taxon>Pseudomonadati</taxon>
        <taxon>Pseudomonadota</taxon>
        <taxon>Gammaproteobacteria</taxon>
        <taxon>Pseudomonadales</taxon>
        <taxon>Marinobacteraceae</taxon>
        <taxon>Marinobacter</taxon>
    </lineage>
</organism>